<dbReference type="CDD" id="cd16441">
    <property type="entry name" value="beta_Kdo_transferase_KpsS"/>
    <property type="match status" value="1"/>
</dbReference>
<accession>A0ABT7HTJ5</accession>
<evidence type="ECO:0000313" key="1">
    <source>
        <dbReference type="EMBL" id="MDL0089943.1"/>
    </source>
</evidence>
<dbReference type="Pfam" id="PF05159">
    <property type="entry name" value="Capsule_synth"/>
    <property type="match status" value="1"/>
</dbReference>
<comment type="caution">
    <text evidence="1">The sequence shown here is derived from an EMBL/GenBank/DDBJ whole genome shotgun (WGS) entry which is preliminary data.</text>
</comment>
<keyword evidence="2" id="KW-1185">Reference proteome</keyword>
<organism evidence="1 2">
    <name type="scientific">Campylobacter gastrosuis</name>
    <dbReference type="NCBI Taxonomy" id="2974576"/>
    <lineage>
        <taxon>Bacteria</taxon>
        <taxon>Pseudomonadati</taxon>
        <taxon>Campylobacterota</taxon>
        <taxon>Epsilonproteobacteria</taxon>
        <taxon>Campylobacterales</taxon>
        <taxon>Campylobacteraceae</taxon>
        <taxon>Campylobacter</taxon>
    </lineage>
</organism>
<protein>
    <submittedName>
        <fullName evidence="1">Capsular biosynthesis protein</fullName>
    </submittedName>
</protein>
<reference evidence="1" key="2">
    <citation type="journal article" date="2023" name="Microorganisms">
        <title>Isolation and Genomic Characteristics of Cat-Borne Campylobacter felis sp. nov. and Sheep-Borne Campylobacter ovis sp. nov.</title>
        <authorList>
            <person name="Wang H."/>
            <person name="Li Y."/>
            <person name="Gu Y."/>
            <person name="Zhou G."/>
            <person name="Chen X."/>
            <person name="Zhang X."/>
            <person name="Shao Z."/>
            <person name="Zhang J."/>
            <person name="Zhang M."/>
        </authorList>
    </citation>
    <scope>NUCLEOTIDE SEQUENCE</scope>
    <source>
        <strain evidence="1">PS10</strain>
    </source>
</reference>
<evidence type="ECO:0000313" key="2">
    <source>
        <dbReference type="Proteomes" id="UP001173801"/>
    </source>
</evidence>
<sequence>MIDKILKLVGDIKGKNILFLQGPVGPFFNYIGRFFVKNDAKIFTIGFNFGDYFYANKSTYTPYKDTQENWGEFFTNFINKNKIDMLFLFGDCRFYHKTAIKIAKQNKLDVFVFEEGYLRPSFITLQKDGVNANANLPTDKKTYQLFSIDTELENEIHSIKEIKGAYKFMALHASIYYNIGNIFSFIYPNYKHHRDFNAFKEGVCGVRNFIKKYYLKIKEKNNIKKLIAMRKKYYFVPLQVHNDFQVLQHSKYKNIEEFISEVLISFAKNASKKSFLVFKHHPMDRGKKDYTKFIISLAKKLNVESRILITFDTNLPTALKNAKATITINSTVGFQSLYHKTPVLCLGNALYDIDGLTSKGVSLTKFWKNYKKVDAELFFKFKNYLLKYTQINGSFYKIYN</sequence>
<dbReference type="EMBL" id="JANURM010000028">
    <property type="protein sequence ID" value="MDL0089943.1"/>
    <property type="molecule type" value="Genomic_DNA"/>
</dbReference>
<dbReference type="InterPro" id="IPR007833">
    <property type="entry name" value="Capsule_polysaccharide_synth"/>
</dbReference>
<dbReference type="RefSeq" id="WP_284938721.1">
    <property type="nucleotide sequence ID" value="NZ_JANURM010000028.1"/>
</dbReference>
<reference evidence="1" key="1">
    <citation type="submission" date="2022-08" db="EMBL/GenBank/DDBJ databases">
        <authorList>
            <person name="Wang H."/>
        </authorList>
    </citation>
    <scope>NUCLEOTIDE SEQUENCE</scope>
    <source>
        <strain evidence="1">PS10</strain>
    </source>
</reference>
<name>A0ABT7HTJ5_9BACT</name>
<dbReference type="Proteomes" id="UP001173801">
    <property type="component" value="Unassembled WGS sequence"/>
</dbReference>
<proteinExistence type="predicted"/>
<gene>
    <name evidence="1" type="ORF">NYG85_11305</name>
</gene>